<dbReference type="AlphaFoldDB" id="A0A5J4XAP6"/>
<evidence type="ECO:0000313" key="2">
    <source>
        <dbReference type="Proteomes" id="UP000324800"/>
    </source>
</evidence>
<dbReference type="CDD" id="cd00121">
    <property type="entry name" value="MATH"/>
    <property type="match status" value="1"/>
</dbReference>
<name>A0A5J4XAP6_9EUKA</name>
<proteinExistence type="predicted"/>
<accession>A0A5J4XAP6</accession>
<dbReference type="EMBL" id="SNRW01000084">
    <property type="protein sequence ID" value="KAA6403585.1"/>
    <property type="molecule type" value="Genomic_DNA"/>
</dbReference>
<gene>
    <name evidence="1" type="ORF">EZS28_000897</name>
</gene>
<protein>
    <submittedName>
        <fullName evidence="1">Uncharacterized protein</fullName>
    </submittedName>
</protein>
<reference evidence="1 2" key="1">
    <citation type="submission" date="2019-03" db="EMBL/GenBank/DDBJ databases">
        <title>Single cell metagenomics reveals metabolic interactions within the superorganism composed of flagellate Streblomastix strix and complex community of Bacteroidetes bacteria on its surface.</title>
        <authorList>
            <person name="Treitli S.C."/>
            <person name="Kolisko M."/>
            <person name="Husnik F."/>
            <person name="Keeling P."/>
            <person name="Hampl V."/>
        </authorList>
    </citation>
    <scope>NUCLEOTIDE SEQUENCE [LARGE SCALE GENOMIC DNA]</scope>
    <source>
        <strain evidence="1">ST1C</strain>
    </source>
</reference>
<comment type="caution">
    <text evidence="1">The sequence shown here is derived from an EMBL/GenBank/DDBJ whole genome shotgun (WGS) entry which is preliminary data.</text>
</comment>
<dbReference type="InterPro" id="IPR008974">
    <property type="entry name" value="TRAF-like"/>
</dbReference>
<organism evidence="1 2">
    <name type="scientific">Streblomastix strix</name>
    <dbReference type="NCBI Taxonomy" id="222440"/>
    <lineage>
        <taxon>Eukaryota</taxon>
        <taxon>Metamonada</taxon>
        <taxon>Preaxostyla</taxon>
        <taxon>Oxymonadida</taxon>
        <taxon>Streblomastigidae</taxon>
        <taxon>Streblomastix</taxon>
    </lineage>
</organism>
<dbReference type="Gene3D" id="2.60.210.10">
    <property type="entry name" value="Apoptosis, Tumor Necrosis Factor Receptor Associated Protein 2, Chain A"/>
    <property type="match status" value="1"/>
</dbReference>
<sequence length="1250" mass="143881">MMVTLNRNDDYDAISNAVTKEVQKYISQNGVRDNQAIIPSISKEFILLTREKANGYLADVDPQYHLTAEMITYPDAYDQVDFSQLTGEEKFGGGYQYHNLILYDKLTTGWQKQLYYEVLPFDVQTYFENNNLFDFKIRDSVQRTLYQERYFLYKKNGNVADILASTREMFIKKPPQQFPKGEVQIPFINVQSTILSNTLSLPSFKLIQFPPCGICRPKFPQTAKHRSLLGRLAFALAQQIEERIRLFKQYRFERDVKKASQPTQLIDTINPKLTQFSLIAPRDPRFRCTDAALIGGEAYDKIFVSEMEKQKIEIAEEESVLIPVFFVDTTQLKKEKHNINYQQQESINLTHVDDTFVIKIHEGDRTYDVILSILCTRGPIMTTEEAMRLNIWIEDINNETMPIYNVSQDPGVLFKSCAMILIGKESMRKKSETELVVWNHNEDFVDEQNQNIEIIKQDLTIAIDPKSYRNESECFDAFGFKWSILLLQKIEKDYYSRLVEKQGIFLVLKSIDELGDQFSQRFQFNIQILQEEQDPVEINIDHTFTKRDPDLGSWQKLKPQQLKEGNGFVKNGKLQVKSQQPEGFVTTSRAGPVQKAVDVYHIPASGDHSVRSFYCTQSATTYVRHPIQFDRKAQRQRAMSSGKAVSKINTGYSNNRHPLFVNERYKPEPQNLSKKAQEKALVAKRLEYEGDLPMSIYKSDFLTPEGQREARRQYLADTAMYRESDGSKEKTLERLAEKEGVLKLFAQPEDYIPRQVFQELSGYERNNNSDVGNEFVKADYEDKAYQASPFAPGSTMQPSVKLESKRINQINAENDFKGPSRFSTTYKTFHNEKPLERAPHLHPINEYESDVQIDVGPLEPTGFTHNITQLYEHRAVPKEMVAVEPSSEFVEHLKKLPIVQMRRNKETNPLVDDSAYYEKYPNQEKNFNSKPPTIMKISYQNPPYFDGSEAVPRQVFMDKSGYSVNNMPAIGRPLGSGAYEFDNGLGHEVEGVTQQQVKLMRDKRPMEYEQLHLGRKMRSVYQTSYADPQSPHRPGSILRPSIMAQRLDEYDRNRDITLQSPASTRVFQSSIIEGRQIPSKGKGVDLLSGDTRLLTISERENIIGVMRDKHHGLGEGRSVTNNFKEETGHSHNVLPVYGNERWKPEPLYLSSEQQEKGLVSKRLEYEGDVPTTIYKSDYISPDAQRTQRREYLANTAIGRDLDKNIDATCQRLASKAGAIKLYAQKEDHLPRQVFISPSGFTRAVNQLKLA</sequence>
<dbReference type="InterPro" id="IPR002083">
    <property type="entry name" value="MATH/TRAF_dom"/>
</dbReference>
<dbReference type="Proteomes" id="UP000324800">
    <property type="component" value="Unassembled WGS sequence"/>
</dbReference>
<evidence type="ECO:0000313" key="1">
    <source>
        <dbReference type="EMBL" id="KAA6403585.1"/>
    </source>
</evidence>